<comment type="caution">
    <text evidence="1">The sequence shown here is derived from an EMBL/GenBank/DDBJ whole genome shotgun (WGS) entry which is preliminary data.</text>
</comment>
<evidence type="ECO:0000313" key="2">
    <source>
        <dbReference type="Proteomes" id="UP000031668"/>
    </source>
</evidence>
<protein>
    <submittedName>
        <fullName evidence="1">Lysine-specific demethylase 8</fullName>
    </submittedName>
</protein>
<keyword evidence="1" id="KW-0489">Methyltransferase</keyword>
<dbReference type="AlphaFoldDB" id="A0A0C2IZI4"/>
<accession>A0A0C2IZI4</accession>
<organism evidence="1 2">
    <name type="scientific">Thelohanellus kitauei</name>
    <name type="common">Myxosporean</name>
    <dbReference type="NCBI Taxonomy" id="669202"/>
    <lineage>
        <taxon>Eukaryota</taxon>
        <taxon>Metazoa</taxon>
        <taxon>Cnidaria</taxon>
        <taxon>Myxozoa</taxon>
        <taxon>Myxosporea</taxon>
        <taxon>Bivalvulida</taxon>
        <taxon>Platysporina</taxon>
        <taxon>Myxobolidae</taxon>
        <taxon>Thelohanellus</taxon>
    </lineage>
</organism>
<keyword evidence="2" id="KW-1185">Reference proteome</keyword>
<dbReference type="Gene3D" id="2.60.120.650">
    <property type="entry name" value="Cupin"/>
    <property type="match status" value="1"/>
</dbReference>
<reference evidence="1 2" key="1">
    <citation type="journal article" date="2014" name="Genome Biol. Evol.">
        <title>The genome of the myxosporean Thelohanellus kitauei shows adaptations to nutrient acquisition within its fish host.</title>
        <authorList>
            <person name="Yang Y."/>
            <person name="Xiong J."/>
            <person name="Zhou Z."/>
            <person name="Huo F."/>
            <person name="Miao W."/>
            <person name="Ran C."/>
            <person name="Liu Y."/>
            <person name="Zhang J."/>
            <person name="Feng J."/>
            <person name="Wang M."/>
            <person name="Wang M."/>
            <person name="Wang L."/>
            <person name="Yao B."/>
        </authorList>
    </citation>
    <scope>NUCLEOTIDE SEQUENCE [LARGE SCALE GENOMIC DNA]</scope>
    <source>
        <strain evidence="1">Wuqing</strain>
    </source>
</reference>
<dbReference type="GO" id="GO:0008168">
    <property type="term" value="F:methyltransferase activity"/>
    <property type="evidence" value="ECO:0007669"/>
    <property type="project" value="UniProtKB-KW"/>
</dbReference>
<proteinExistence type="predicted"/>
<dbReference type="OrthoDB" id="47172at2759"/>
<dbReference type="EMBL" id="JWZT01005080">
    <property type="protein sequence ID" value="KII62207.1"/>
    <property type="molecule type" value="Genomic_DNA"/>
</dbReference>
<evidence type="ECO:0000313" key="1">
    <source>
        <dbReference type="EMBL" id="KII62207.1"/>
    </source>
</evidence>
<dbReference type="GO" id="GO:0032259">
    <property type="term" value="P:methylation"/>
    <property type="evidence" value="ECO:0007669"/>
    <property type="project" value="UniProtKB-KW"/>
</dbReference>
<keyword evidence="1" id="KW-0808">Transferase</keyword>
<dbReference type="SUPFAM" id="SSF51197">
    <property type="entry name" value="Clavaminate synthase-like"/>
    <property type="match status" value="1"/>
</dbReference>
<sequence>MSCFTLPKFQDNLSDFFRFNDVPDLAQPCKFIEKCFEELVKLVNIGKINETNEMIFVMKRYVWEMIYSKHFSEVDQGWFLLHSLIYFLLAYKSEASNDWAQSLKYADKAVIIGGSIYDDLLLLFIKYVTTKYHTSLQEIASKGIASLKSLQSKYIPCPLKLNYPIEIERKNLTLSEFQANYYQKLPIILMNGMKDWPAMSNNRWSLDYFLR</sequence>
<name>A0A0C2IZI4_THEKT</name>
<gene>
    <name evidence="1" type="ORF">RF11_14406</name>
</gene>
<dbReference type="Proteomes" id="UP000031668">
    <property type="component" value="Unassembled WGS sequence"/>
</dbReference>